<feature type="domain" description="DUF1707" evidence="2">
    <location>
        <begin position="12"/>
        <end position="64"/>
    </location>
</feature>
<evidence type="ECO:0000259" key="2">
    <source>
        <dbReference type="Pfam" id="PF08044"/>
    </source>
</evidence>
<sequence length="182" mass="20388">MTANETNDPGTLRVGDADRKAALDRLGLYFAGGHLDVAEFDERSGKAAIAKVRGDIDALFVDLPPLDDAKAPASRNPYRAETIDEAQGELDRVMKRAEVVQKVDAAVWGATMVIFFVSLFVLHWQYFWLVFPIAGVASGAVRRAFRLTPEEEELYEKLSGAEQRERMQRLEQAADKRRELGY</sequence>
<name>W5Y394_9CORY</name>
<dbReference type="RefSeq" id="WP_025253699.1">
    <property type="nucleotide sequence ID" value="NZ_CP004353.1"/>
</dbReference>
<dbReference type="Proteomes" id="UP000019222">
    <property type="component" value="Chromosome"/>
</dbReference>
<evidence type="ECO:0000256" key="1">
    <source>
        <dbReference type="SAM" id="Phobius"/>
    </source>
</evidence>
<dbReference type="HOGENOM" id="CLU_102484_1_0_11"/>
<gene>
    <name evidence="3" type="ORF">B843_11680</name>
</gene>
<dbReference type="Pfam" id="PF08044">
    <property type="entry name" value="DUF1707"/>
    <property type="match status" value="1"/>
</dbReference>
<protein>
    <recommendedName>
        <fullName evidence="2">DUF1707 domain-containing protein</fullName>
    </recommendedName>
</protein>
<dbReference type="InterPro" id="IPR012551">
    <property type="entry name" value="DUF1707_SHOCT-like"/>
</dbReference>
<proteinExistence type="predicted"/>
<dbReference type="AlphaFoldDB" id="W5Y394"/>
<evidence type="ECO:0000313" key="4">
    <source>
        <dbReference type="Proteomes" id="UP000019222"/>
    </source>
</evidence>
<evidence type="ECO:0000313" key="3">
    <source>
        <dbReference type="EMBL" id="AHI23712.1"/>
    </source>
</evidence>
<keyword evidence="1" id="KW-1133">Transmembrane helix</keyword>
<reference evidence="3 4" key="1">
    <citation type="submission" date="2013-02" db="EMBL/GenBank/DDBJ databases">
        <title>The complete genome sequence of Corynebacterium vitaeruminis DSM 20294.</title>
        <authorList>
            <person name="Ruckert C."/>
            <person name="Albersmeier A."/>
            <person name="Kalinowski J."/>
        </authorList>
    </citation>
    <scope>NUCLEOTIDE SEQUENCE [LARGE SCALE GENOMIC DNA]</scope>
    <source>
        <strain evidence="4">ATCC 10234</strain>
    </source>
</reference>
<dbReference type="EMBL" id="CP004353">
    <property type="protein sequence ID" value="AHI23712.1"/>
    <property type="molecule type" value="Genomic_DNA"/>
</dbReference>
<dbReference type="eggNOG" id="ENOG50339YM">
    <property type="taxonomic scope" value="Bacteria"/>
</dbReference>
<feature type="transmembrane region" description="Helical" evidence="1">
    <location>
        <begin position="103"/>
        <end position="120"/>
    </location>
</feature>
<keyword evidence="1" id="KW-0472">Membrane</keyword>
<dbReference type="PATRIC" id="fig|1224164.3.peg.2353"/>
<dbReference type="KEGG" id="cvt:B843_11680"/>
<dbReference type="STRING" id="1224164.B843_11680"/>
<organism evidence="3 4">
    <name type="scientific">Corynebacterium vitaeruminis DSM 20294</name>
    <dbReference type="NCBI Taxonomy" id="1224164"/>
    <lineage>
        <taxon>Bacteria</taxon>
        <taxon>Bacillati</taxon>
        <taxon>Actinomycetota</taxon>
        <taxon>Actinomycetes</taxon>
        <taxon>Mycobacteriales</taxon>
        <taxon>Corynebacteriaceae</taxon>
        <taxon>Corynebacterium</taxon>
    </lineage>
</organism>
<accession>W5Y394</accession>
<keyword evidence="1" id="KW-0812">Transmembrane</keyword>
<keyword evidence="4" id="KW-1185">Reference proteome</keyword>